<gene>
    <name evidence="2" type="ORF">SLEP1_g17389</name>
</gene>
<keyword evidence="3" id="KW-1185">Reference proteome</keyword>
<evidence type="ECO:0000256" key="1">
    <source>
        <dbReference type="SAM" id="MobiDB-lite"/>
    </source>
</evidence>
<comment type="caution">
    <text evidence="2">The sequence shown here is derived from an EMBL/GenBank/DDBJ whole genome shotgun (WGS) entry which is preliminary data.</text>
</comment>
<organism evidence="2 3">
    <name type="scientific">Rubroshorea leprosula</name>
    <dbReference type="NCBI Taxonomy" id="152421"/>
    <lineage>
        <taxon>Eukaryota</taxon>
        <taxon>Viridiplantae</taxon>
        <taxon>Streptophyta</taxon>
        <taxon>Embryophyta</taxon>
        <taxon>Tracheophyta</taxon>
        <taxon>Spermatophyta</taxon>
        <taxon>Magnoliopsida</taxon>
        <taxon>eudicotyledons</taxon>
        <taxon>Gunneridae</taxon>
        <taxon>Pentapetalae</taxon>
        <taxon>rosids</taxon>
        <taxon>malvids</taxon>
        <taxon>Malvales</taxon>
        <taxon>Dipterocarpaceae</taxon>
        <taxon>Rubroshorea</taxon>
    </lineage>
</organism>
<evidence type="ECO:0000313" key="3">
    <source>
        <dbReference type="Proteomes" id="UP001054252"/>
    </source>
</evidence>
<protein>
    <submittedName>
        <fullName evidence="2">Uncharacterized protein</fullName>
    </submittedName>
</protein>
<name>A0AAV5J2Y9_9ROSI</name>
<reference evidence="2 3" key="1">
    <citation type="journal article" date="2021" name="Commun. Biol.">
        <title>The genome of Shorea leprosula (Dipterocarpaceae) highlights the ecological relevance of drought in aseasonal tropical rainforests.</title>
        <authorList>
            <person name="Ng K.K.S."/>
            <person name="Kobayashi M.J."/>
            <person name="Fawcett J.A."/>
            <person name="Hatakeyama M."/>
            <person name="Paape T."/>
            <person name="Ng C.H."/>
            <person name="Ang C.C."/>
            <person name="Tnah L.H."/>
            <person name="Lee C.T."/>
            <person name="Nishiyama T."/>
            <person name="Sese J."/>
            <person name="O'Brien M.J."/>
            <person name="Copetti D."/>
            <person name="Mohd Noor M.I."/>
            <person name="Ong R.C."/>
            <person name="Putra M."/>
            <person name="Sireger I.Z."/>
            <person name="Indrioko S."/>
            <person name="Kosugi Y."/>
            <person name="Izuno A."/>
            <person name="Isagi Y."/>
            <person name="Lee S.L."/>
            <person name="Shimizu K.K."/>
        </authorList>
    </citation>
    <scope>NUCLEOTIDE SEQUENCE [LARGE SCALE GENOMIC DNA]</scope>
    <source>
        <strain evidence="2">214</strain>
    </source>
</reference>
<feature type="region of interest" description="Disordered" evidence="1">
    <location>
        <begin position="1"/>
        <end position="34"/>
    </location>
</feature>
<dbReference type="Proteomes" id="UP001054252">
    <property type="component" value="Unassembled WGS sequence"/>
</dbReference>
<dbReference type="AlphaFoldDB" id="A0AAV5J2Y9"/>
<accession>A0AAV5J2Y9</accession>
<proteinExistence type="predicted"/>
<dbReference type="EMBL" id="BPVZ01000023">
    <property type="protein sequence ID" value="GKV05370.1"/>
    <property type="molecule type" value="Genomic_DNA"/>
</dbReference>
<evidence type="ECO:0000313" key="2">
    <source>
        <dbReference type="EMBL" id="GKV05370.1"/>
    </source>
</evidence>
<sequence>MSVTVTFAVPSPSPSQETRSSTKWAISEKRVSSS</sequence>
<feature type="compositionally biased region" description="Polar residues" evidence="1">
    <location>
        <begin position="14"/>
        <end position="24"/>
    </location>
</feature>